<evidence type="ECO:0000256" key="1">
    <source>
        <dbReference type="SAM" id="MobiDB-lite"/>
    </source>
</evidence>
<organism evidence="2 3">
    <name type="scientific">Duncaniella dubosii</name>
    <dbReference type="NCBI Taxonomy" id="2518971"/>
    <lineage>
        <taxon>Bacteria</taxon>
        <taxon>Pseudomonadati</taxon>
        <taxon>Bacteroidota</taxon>
        <taxon>Bacteroidia</taxon>
        <taxon>Bacteroidales</taxon>
        <taxon>Muribaculaceae</taxon>
        <taxon>Duncaniella</taxon>
    </lineage>
</organism>
<feature type="compositionally biased region" description="Polar residues" evidence="1">
    <location>
        <begin position="18"/>
        <end position="29"/>
    </location>
</feature>
<dbReference type="Pfam" id="PF11888">
    <property type="entry name" value="DUF3408"/>
    <property type="match status" value="1"/>
</dbReference>
<gene>
    <name evidence="2" type="ORF">E7747_02610</name>
</gene>
<dbReference type="KEGG" id="ddb:E7747_02610"/>
<proteinExistence type="predicted"/>
<evidence type="ECO:0000313" key="3">
    <source>
        <dbReference type="Proteomes" id="UP000297149"/>
    </source>
</evidence>
<sequence length="180" mass="20017">MSISQIKVSPKTHFPMKTNKSTASKSTELTDAPKSIVSTIKPQIIMQPDNSINSTPTINAVNSDNAVNSTSPANTDNLFGNEQTATEATAVTDTTEPPKQQRVGKQQRKSDYADFKATYLTPAKLVKRHPVNIEDSVWEKFERIARILGDRDTTVGSYINAVLLEHLNLYANDIEIWRKL</sequence>
<keyword evidence="3" id="KW-1185">Reference proteome</keyword>
<feature type="region of interest" description="Disordered" evidence="1">
    <location>
        <begin position="1"/>
        <end position="30"/>
    </location>
</feature>
<accession>A0A4P7W0C1</accession>
<feature type="region of interest" description="Disordered" evidence="1">
    <location>
        <begin position="87"/>
        <end position="108"/>
    </location>
</feature>
<dbReference type="AlphaFoldDB" id="A0A4P7W0C1"/>
<reference evidence="3" key="1">
    <citation type="submission" date="2019-02" db="EMBL/GenBank/DDBJ databases">
        <title>Isolation and identification of novel species under the genus Muribaculum.</title>
        <authorList>
            <person name="Miyake S."/>
            <person name="Ding Y."/>
            <person name="Low A."/>
            <person name="Soh M."/>
            <person name="Seedorf H."/>
        </authorList>
    </citation>
    <scope>NUCLEOTIDE SEQUENCE [LARGE SCALE GENOMIC DNA]</scope>
    <source>
        <strain evidence="3">H5</strain>
    </source>
</reference>
<dbReference type="EMBL" id="CP039396">
    <property type="protein sequence ID" value="QCD41294.1"/>
    <property type="molecule type" value="Genomic_DNA"/>
</dbReference>
<evidence type="ECO:0000313" key="2">
    <source>
        <dbReference type="EMBL" id="QCD41294.1"/>
    </source>
</evidence>
<name>A0A4P7W0C1_9BACT</name>
<dbReference type="InterPro" id="IPR021823">
    <property type="entry name" value="DUF3408"/>
</dbReference>
<dbReference type="Proteomes" id="UP000297149">
    <property type="component" value="Chromosome"/>
</dbReference>
<protein>
    <submittedName>
        <fullName evidence="2">DUF3408 domain-containing protein</fullName>
    </submittedName>
</protein>